<dbReference type="Proteomes" id="UP001501729">
    <property type="component" value="Unassembled WGS sequence"/>
</dbReference>
<keyword evidence="2" id="KW-0472">Membrane</keyword>
<dbReference type="RefSeq" id="WP_227776831.1">
    <property type="nucleotide sequence ID" value="NZ_BAABKX010000001.1"/>
</dbReference>
<comment type="caution">
    <text evidence="3">The sequence shown here is derived from an EMBL/GenBank/DDBJ whole genome shotgun (WGS) entry which is preliminary data.</text>
</comment>
<sequence length="157" mass="16626">MASIATESEVVSATTRWLRGLWNYYREYTHTAVHAASAAALTAFGLLIFIDRLFVVLAIIAYIAPPLILYSIGSDIGRESDAREIATDRPVPARGTETNASTNSERSDGDTDSDGGDGDTDSDGDIDSDSDDGDTDSDSDDGDTDSDGTDTDTDTDS</sequence>
<evidence type="ECO:0008006" key="5">
    <source>
        <dbReference type="Google" id="ProtNLM"/>
    </source>
</evidence>
<keyword evidence="2" id="KW-1133">Transmembrane helix</keyword>
<organism evidence="3 4">
    <name type="scientific">Haladaptatus pallidirubidus</name>
    <dbReference type="NCBI Taxonomy" id="1008152"/>
    <lineage>
        <taxon>Archaea</taxon>
        <taxon>Methanobacteriati</taxon>
        <taxon>Methanobacteriota</taxon>
        <taxon>Stenosarchaea group</taxon>
        <taxon>Halobacteria</taxon>
        <taxon>Halobacteriales</taxon>
        <taxon>Haladaptataceae</taxon>
        <taxon>Haladaptatus</taxon>
    </lineage>
</organism>
<gene>
    <name evidence="3" type="ORF">GCM10025751_20830</name>
</gene>
<feature type="compositionally biased region" description="Acidic residues" evidence="1">
    <location>
        <begin position="110"/>
        <end position="157"/>
    </location>
</feature>
<dbReference type="EMBL" id="BAABKX010000001">
    <property type="protein sequence ID" value="GAA5048665.1"/>
    <property type="molecule type" value="Genomic_DNA"/>
</dbReference>
<name>A0AAV3UGD0_9EURY</name>
<feature type="region of interest" description="Disordered" evidence="1">
    <location>
        <begin position="81"/>
        <end position="157"/>
    </location>
</feature>
<feature type="transmembrane region" description="Helical" evidence="2">
    <location>
        <begin position="28"/>
        <end position="48"/>
    </location>
</feature>
<evidence type="ECO:0000256" key="2">
    <source>
        <dbReference type="SAM" id="Phobius"/>
    </source>
</evidence>
<dbReference type="GeneID" id="68612684"/>
<evidence type="ECO:0000256" key="1">
    <source>
        <dbReference type="SAM" id="MobiDB-lite"/>
    </source>
</evidence>
<keyword evidence="2" id="KW-0812">Transmembrane</keyword>
<reference evidence="3 4" key="1">
    <citation type="journal article" date="2019" name="Int. J. Syst. Evol. Microbiol.">
        <title>The Global Catalogue of Microorganisms (GCM) 10K type strain sequencing project: providing services to taxonomists for standard genome sequencing and annotation.</title>
        <authorList>
            <consortium name="The Broad Institute Genomics Platform"/>
            <consortium name="The Broad Institute Genome Sequencing Center for Infectious Disease"/>
            <person name="Wu L."/>
            <person name="Ma J."/>
        </authorList>
    </citation>
    <scope>NUCLEOTIDE SEQUENCE [LARGE SCALE GENOMIC DNA]</scope>
    <source>
        <strain evidence="3 4">JCM 17504</strain>
    </source>
</reference>
<proteinExistence type="predicted"/>
<keyword evidence="4" id="KW-1185">Reference proteome</keyword>
<feature type="transmembrane region" description="Helical" evidence="2">
    <location>
        <begin position="54"/>
        <end position="73"/>
    </location>
</feature>
<evidence type="ECO:0000313" key="3">
    <source>
        <dbReference type="EMBL" id="GAA5048665.1"/>
    </source>
</evidence>
<dbReference type="AlphaFoldDB" id="A0AAV3UGD0"/>
<accession>A0AAV3UGD0</accession>
<evidence type="ECO:0000313" key="4">
    <source>
        <dbReference type="Proteomes" id="UP001501729"/>
    </source>
</evidence>
<protein>
    <recommendedName>
        <fullName evidence="5">Phage shock protein C (PspC) family protein</fullName>
    </recommendedName>
</protein>